<reference evidence="1" key="1">
    <citation type="journal article" date="2021" name="Proc. Natl. Acad. Sci. U.S.A.">
        <title>A Catalog of Tens of Thousands of Viruses from Human Metagenomes Reveals Hidden Associations with Chronic Diseases.</title>
        <authorList>
            <person name="Tisza M.J."/>
            <person name="Buck C.B."/>
        </authorList>
    </citation>
    <scope>NUCLEOTIDE SEQUENCE</scope>
    <source>
        <strain evidence="1">CtHip2</strain>
    </source>
</reference>
<dbReference type="EMBL" id="BK032497">
    <property type="protein sequence ID" value="DAF42686.1"/>
    <property type="molecule type" value="Genomic_DNA"/>
</dbReference>
<accession>A0A8S5RV83</accession>
<evidence type="ECO:0000313" key="1">
    <source>
        <dbReference type="EMBL" id="DAF42686.1"/>
    </source>
</evidence>
<organism evidence="1">
    <name type="scientific">Siphoviridae sp. ctHip2</name>
    <dbReference type="NCBI Taxonomy" id="2827830"/>
    <lineage>
        <taxon>Viruses</taxon>
        <taxon>Duplodnaviria</taxon>
        <taxon>Heunggongvirae</taxon>
        <taxon>Uroviricota</taxon>
        <taxon>Caudoviricetes</taxon>
    </lineage>
</organism>
<sequence length="45" mass="4932">MLKNNLGLLLSYSVLPGSGIFISSKARNLQNIKLPVRLGISKITY</sequence>
<protein>
    <submittedName>
        <fullName evidence="1">Uncharacterized protein</fullName>
    </submittedName>
</protein>
<name>A0A8S5RV83_9CAUD</name>
<proteinExistence type="predicted"/>